<evidence type="ECO:0000256" key="1">
    <source>
        <dbReference type="ARBA" id="ARBA00022737"/>
    </source>
</evidence>
<comment type="caution">
    <text evidence="4">The sequence shown here is derived from an EMBL/GenBank/DDBJ whole genome shotgun (WGS) entry which is preliminary data.</text>
</comment>
<dbReference type="Proteomes" id="UP001528411">
    <property type="component" value="Unassembled WGS sequence"/>
</dbReference>
<evidence type="ECO:0000256" key="2">
    <source>
        <dbReference type="ARBA" id="ARBA00022803"/>
    </source>
</evidence>
<reference evidence="4 5" key="1">
    <citation type="submission" date="2023-01" db="EMBL/GenBank/DDBJ databases">
        <title>Psychrosphaera sp. nov., isolated from marine algae.</title>
        <authorList>
            <person name="Bayburt H."/>
            <person name="Choi B.J."/>
            <person name="Kim J.M."/>
            <person name="Choi D.G."/>
            <person name="Jeon C.O."/>
        </authorList>
    </citation>
    <scope>NUCLEOTIDE SEQUENCE [LARGE SCALE GENOMIC DNA]</scope>
    <source>
        <strain evidence="4 5">G1-22</strain>
    </source>
</reference>
<dbReference type="EMBL" id="JAQOMS010000002">
    <property type="protein sequence ID" value="MDC2891129.1"/>
    <property type="molecule type" value="Genomic_DNA"/>
</dbReference>
<evidence type="ECO:0000256" key="3">
    <source>
        <dbReference type="PROSITE-ProRule" id="PRU00339"/>
    </source>
</evidence>
<dbReference type="PANTHER" id="PTHR44943:SF8">
    <property type="entry name" value="TPR REPEAT-CONTAINING PROTEIN MJ0263"/>
    <property type="match status" value="1"/>
</dbReference>
<dbReference type="InterPro" id="IPR051685">
    <property type="entry name" value="Ycf3/AcsC/BcsC/TPR_MFPF"/>
</dbReference>
<dbReference type="InterPro" id="IPR011990">
    <property type="entry name" value="TPR-like_helical_dom_sf"/>
</dbReference>
<gene>
    <name evidence="4" type="ORF">PN838_23270</name>
</gene>
<protein>
    <submittedName>
        <fullName evidence="4">Tetratricopeptide repeat protein</fullName>
    </submittedName>
</protein>
<evidence type="ECO:0000313" key="5">
    <source>
        <dbReference type="Proteomes" id="UP001528411"/>
    </source>
</evidence>
<keyword evidence="1" id="KW-0677">Repeat</keyword>
<dbReference type="InterPro" id="IPR019734">
    <property type="entry name" value="TPR_rpt"/>
</dbReference>
<organism evidence="4 5">
    <name type="scientific">Psychrosphaera algicola</name>
    <dbReference type="NCBI Taxonomy" id="3023714"/>
    <lineage>
        <taxon>Bacteria</taxon>
        <taxon>Pseudomonadati</taxon>
        <taxon>Pseudomonadota</taxon>
        <taxon>Gammaproteobacteria</taxon>
        <taxon>Alteromonadales</taxon>
        <taxon>Pseudoalteromonadaceae</taxon>
        <taxon>Psychrosphaera</taxon>
    </lineage>
</organism>
<accession>A0ABT5FIX1</accession>
<keyword evidence="2 3" id="KW-0802">TPR repeat</keyword>
<keyword evidence="5" id="KW-1185">Reference proteome</keyword>
<dbReference type="SMART" id="SM00028">
    <property type="entry name" value="TPR"/>
    <property type="match status" value="3"/>
</dbReference>
<dbReference type="SUPFAM" id="SSF48452">
    <property type="entry name" value="TPR-like"/>
    <property type="match status" value="1"/>
</dbReference>
<feature type="repeat" description="TPR" evidence="3">
    <location>
        <begin position="124"/>
        <end position="157"/>
    </location>
</feature>
<dbReference type="RefSeq" id="WP_272182168.1">
    <property type="nucleotide sequence ID" value="NZ_JAQOMS010000002.1"/>
</dbReference>
<dbReference type="Pfam" id="PF13432">
    <property type="entry name" value="TPR_16"/>
    <property type="match status" value="2"/>
</dbReference>
<dbReference type="Gene3D" id="1.25.40.10">
    <property type="entry name" value="Tetratricopeptide repeat domain"/>
    <property type="match status" value="2"/>
</dbReference>
<sequence length="197" mass="21996">MKDIFDLQSEIGRSVVNLLQDKYLESGSLRSLSATNSTDAYVVYLKGREAYRLQTTESFKEARKLFEQAIALDPEYAQAYVSLADTLALLGDGSTQYGVLANDVAATLAERNVEKALVRQPNMPRAYAVVGYIAMIRDEFEKSLGAFDKAIELNPSLAIAYMWKSRALAELQRFDESFAALIKANELDPYFVVQLIT</sequence>
<name>A0ABT5FIX1_9GAMM</name>
<evidence type="ECO:0000313" key="4">
    <source>
        <dbReference type="EMBL" id="MDC2891129.1"/>
    </source>
</evidence>
<dbReference type="PANTHER" id="PTHR44943">
    <property type="entry name" value="CELLULOSE SYNTHASE OPERON PROTEIN C"/>
    <property type="match status" value="1"/>
</dbReference>
<dbReference type="PROSITE" id="PS50005">
    <property type="entry name" value="TPR"/>
    <property type="match status" value="1"/>
</dbReference>
<proteinExistence type="predicted"/>